<accession>A0A833T0T9</accession>
<evidence type="ECO:0000313" key="1">
    <source>
        <dbReference type="EMBL" id="KAF4035069.1"/>
    </source>
</evidence>
<dbReference type="Proteomes" id="UP000602510">
    <property type="component" value="Unassembled WGS sequence"/>
</dbReference>
<dbReference type="EMBL" id="WSZM01000331">
    <property type="protein sequence ID" value="KAF4035069.1"/>
    <property type="molecule type" value="Genomic_DNA"/>
</dbReference>
<dbReference type="AlphaFoldDB" id="A0A833T0T9"/>
<reference evidence="1" key="1">
    <citation type="submission" date="2020-04" db="EMBL/GenBank/DDBJ databases">
        <title>Hybrid Assembly of Korean Phytophthora infestans isolates.</title>
        <authorList>
            <person name="Prokchorchik M."/>
            <person name="Lee Y."/>
            <person name="Seo J."/>
            <person name="Cho J.-H."/>
            <person name="Park Y.-E."/>
            <person name="Jang D.-C."/>
            <person name="Im J.-S."/>
            <person name="Choi J.-G."/>
            <person name="Park H.-J."/>
            <person name="Lee G.-B."/>
            <person name="Lee Y.-G."/>
            <person name="Hong S.-Y."/>
            <person name="Cho K."/>
            <person name="Sohn K.H."/>
        </authorList>
    </citation>
    <scope>NUCLEOTIDE SEQUENCE</scope>
    <source>
        <strain evidence="1">KR_1_A1</strain>
    </source>
</reference>
<gene>
    <name evidence="1" type="ORF">GN244_ATG12838</name>
</gene>
<keyword evidence="2" id="KW-1185">Reference proteome</keyword>
<protein>
    <submittedName>
        <fullName evidence="1">Uncharacterized protein</fullName>
    </submittedName>
</protein>
<evidence type="ECO:0000313" key="2">
    <source>
        <dbReference type="Proteomes" id="UP000602510"/>
    </source>
</evidence>
<proteinExistence type="predicted"/>
<comment type="caution">
    <text evidence="1">The sequence shown here is derived from an EMBL/GenBank/DDBJ whole genome shotgun (WGS) entry which is preliminary data.</text>
</comment>
<sequence length="90" mass="11077">MARKRRIRREKEIIRKQRYHRRLKQERETLRQMEKTMTARLLRMKGTKPLAQQTYDNAQLSRFNHVNWALKDSAVREREERLRAVKSSNV</sequence>
<name>A0A833T0T9_PHYIN</name>
<organism evidence="1 2">
    <name type="scientific">Phytophthora infestans</name>
    <name type="common">Potato late blight agent</name>
    <name type="synonym">Botrytis infestans</name>
    <dbReference type="NCBI Taxonomy" id="4787"/>
    <lineage>
        <taxon>Eukaryota</taxon>
        <taxon>Sar</taxon>
        <taxon>Stramenopiles</taxon>
        <taxon>Oomycota</taxon>
        <taxon>Peronosporomycetes</taxon>
        <taxon>Peronosporales</taxon>
        <taxon>Peronosporaceae</taxon>
        <taxon>Phytophthora</taxon>
    </lineage>
</organism>